<feature type="compositionally biased region" description="Polar residues" evidence="1">
    <location>
        <begin position="1861"/>
        <end position="1883"/>
    </location>
</feature>
<feature type="compositionally biased region" description="Low complexity" evidence="1">
    <location>
        <begin position="660"/>
        <end position="679"/>
    </location>
</feature>
<feature type="compositionally biased region" description="Low complexity" evidence="1">
    <location>
        <begin position="1620"/>
        <end position="1631"/>
    </location>
</feature>
<dbReference type="Gene3D" id="2.30.29.30">
    <property type="entry name" value="Pleckstrin-homology domain (PH domain)/Phosphotyrosine-binding domain (PTB)"/>
    <property type="match status" value="1"/>
</dbReference>
<dbReference type="EMBL" id="BABT02000163">
    <property type="protein sequence ID" value="GAA98730.1"/>
    <property type="molecule type" value="Genomic_DNA"/>
</dbReference>
<feature type="compositionally biased region" description="Polar residues" evidence="1">
    <location>
        <begin position="202"/>
        <end position="213"/>
    </location>
</feature>
<sequence>MPCCDVKFVCFRSGSVPTEAMSGRRASVVSTKSEPAMEPDGYISEGSRIRRDGSHGGQYRTSGRLRKANSDAGSLRQSRRLAAYNADDEASFEQQVKYLTAPPAATSGSQRMSVLGSKGPASATVAAKDMQSVRPAPTQQLSGSTNRYTMIPVERAKPVSPDKRQSEPHRAIRDDVIAWNAKREGRQTTAALVSPPPPPRRATQSYSRPSSAMSGARSPAQHRQTLNLKTAPIPLPPRPLALPLRRAPSFESAKVGLAVPRPGCREPSQARMDQRCYSGMAESVSSNASDSRQREDQSEQDDSKVLAVHANNEYNGKPDLVKQVARENSDFTASPLPLWTGPPKPAGLPEPTQSDTRASGLETFLGRQLDSQGPEALPNGAEQPAQQRPLWSESVRAQAVSHKPADARTTPTAVHRNQPISPLRTDFGLDSARRSPPESLATPIGRISSASAVPASEHPRGRLSSARYSKACTPLPFYSQSLPADDLYLTDLDERKLQHRQSRPPLQESSHIVAQAAEAALARIPSRHLTVDNQSLSRTLSRLSLCSQEPGDRSSVNYIVNYLTDRQRPISRIHTRTSSSATSAVLAYRLSSESSRSRASLKELSVDSPKSLSPVDRPPRRLHPPSLRPGDLSDTESVYSEHLEDPRGPAIQSPALAPPSISLQHSDLSSSSLAGSRPSGETAPVTSRPAQRTRTSTTPSILKPLARLFSSSKHRRDRSASPAFGKQISAPQPQASSDRSSRSSGYLDLPAAARQRLETTSGQYCEQSKADLQPDHPDLQQSSDFARSNHARDLFALDTSHLTPFGFPQLPPTYQSALQLPASRSDYLGSDQASELDTHEACAGSYEEASQTRPRAGNSSSHNSTGSQLQEPPSASYSPRRLSIASSASNLAQASRSADIRVRQSRSKSTSSLLEGPFSQQSRSVSREATDDADMFSSLKGRAAKRDSKRISVGGSPAPEQYGPDTDDVSRTMKRQSSLDTGANAFSKPINGRATAGSNYSQRQAPSPSTPRSQSSGTLVAPTPPRTSEGSRRGVAPNGVGAVHDMNRVISLLSSRKFYTEGYVWKRDESRPDGSIDAAASGSAWDRFFMQLTGSELSLWNVRDMEEAARNNTTIPPVYIKITDAFVVLARPEEQFQFVFALNTAGSNRILFACETDAKMTRWMNNLRLASWELGRLAEVFTGTLLGLRGFGQRASPLTKGVMDGMVNVRLPGETEWQLVRLVLHENPPEKKRRSLLPSMTRSASLSQLSSEGEPEVSTGTAYLYASRKAKRPFMTLSQAWYCASVYPEVPQLVDATNIFKVEACAEWDETGEQPSKLHHAHYLARSGSRESGQNYILAMPAEGGQGEMLDWITGFCDAFKLYGRPREFVFDPRNPISQYFVVPIGPSRDRLFFDSQLVEHLDVRENRPREIQASFKDMLVQRMRGRAAEKRSSGKPALGSLPRSNTDSDIQAQARQHRQIATGLPAIGEGAIPEEQQGRSEEVQASHRDDALRQLETAPEQDNSNRAPHVPTHQLPMLDLQGDQDEGLQDHNPSASYVPEPSRELPARGSPVPAQTVDSSPSSRPVLAQLDTHTSNRPLPGSLETFGRRALPVPAPVASGSSSRERSPVQSVSKDMALSSSVLGSTSQSSPRSNVAQNEELPSAIRAELPKARTADVIAGGDARTQTARISGPTRSDTKTSDGAIEMDDDYRAALSFINSNAQATPPSVTRQAAVSQPSSIAHKVTPTRFNDGLLGAPLAATREPSSPDLYGDSSPAVSQGIARQPSLRAPSPSSSAAPTISKAVALGTVTARAGAFGQNRRTAERAAAAGPNLSSTTAARTQPGRTAGKSPVPAKASWSSDEDDGVPQDDDSDDDSRAQPPSTAQARQSSLPIPDQRQPSVPDSMPGRFAGQQAGGPSSYRAADPYHSNASVPVTAYHRDSPGQISQPASERSSPAPISQGVRFPGLSASMSQPAALPSWQQQGRNSSMPQVGYDRDGRPMTVMGNSAGINPHGLLGAANQTGNTAKQHEQWARQNGQPLVQVEAKSGPPRSGLVGAIAEHERERKREGGVGATITERQRREVDEHQYQQQQQQQMMLMQQQQQQQLAASQGMFGSPFMGGMMPFAGMPGMPAPGAGYDQNAMMQQQMAMMAAQQAFMAAMSSFGQQPGAFGQQPGAFGQQGTVPFMSSMPFGYSSPMQQPGSMPAPGTPGAGSTSLPYPSYTQPARSNGTHTPPISTVTAASSQDASQSGRASRASAHREKERPMPGNYQ</sequence>
<name>G7E7C0_MIXOS</name>
<feature type="region of interest" description="Disordered" evidence="1">
    <location>
        <begin position="1425"/>
        <end position="1489"/>
    </location>
</feature>
<feature type="compositionally biased region" description="Polar residues" evidence="1">
    <location>
        <begin position="684"/>
        <end position="700"/>
    </location>
</feature>
<evidence type="ECO:0000313" key="4">
    <source>
        <dbReference type="Proteomes" id="UP000009131"/>
    </source>
</evidence>
<feature type="domain" description="PH" evidence="2">
    <location>
        <begin position="1057"/>
        <end position="1172"/>
    </location>
</feature>
<evidence type="ECO:0000259" key="2">
    <source>
        <dbReference type="PROSITE" id="PS50003"/>
    </source>
</evidence>
<evidence type="ECO:0000256" key="1">
    <source>
        <dbReference type="SAM" id="MobiDB-lite"/>
    </source>
</evidence>
<feature type="compositionally biased region" description="Low complexity" evidence="1">
    <location>
        <begin position="2223"/>
        <end position="2238"/>
    </location>
</feature>
<feature type="region of interest" description="Disordered" evidence="1">
    <location>
        <begin position="1739"/>
        <end position="1781"/>
    </location>
</feature>
<feature type="region of interest" description="Disordered" evidence="1">
    <location>
        <begin position="1797"/>
        <end position="1977"/>
    </location>
</feature>
<dbReference type="SMART" id="SM00233">
    <property type="entry name" value="PH"/>
    <property type="match status" value="1"/>
</dbReference>
<feature type="compositionally biased region" description="Polar residues" evidence="1">
    <location>
        <begin position="1814"/>
        <end position="1826"/>
    </location>
</feature>
<feature type="compositionally biased region" description="Polar residues" evidence="1">
    <location>
        <begin position="848"/>
        <end position="877"/>
    </location>
</feature>
<reference evidence="3 4" key="2">
    <citation type="journal article" date="2012" name="Open Biol.">
        <title>Characteristics of nucleosomes and linker DNA regions on the genome of the basidiomycete Mixia osmundae revealed by mono- and dinucleosome mapping.</title>
        <authorList>
            <person name="Nishida H."/>
            <person name="Kondo S."/>
            <person name="Matsumoto T."/>
            <person name="Suzuki Y."/>
            <person name="Yoshikawa H."/>
            <person name="Taylor T.D."/>
            <person name="Sugiyama J."/>
        </authorList>
    </citation>
    <scope>NUCLEOTIDE SEQUENCE [LARGE SCALE GENOMIC DNA]</scope>
    <source>
        <strain evidence="4">CBS 9802 / IAM 14324 / JCM 22182 / KY 12970</strain>
    </source>
</reference>
<feature type="region of interest" description="Disordered" evidence="1">
    <location>
        <begin position="1665"/>
        <end position="1684"/>
    </location>
</feature>
<feature type="compositionally biased region" description="Polar residues" evidence="1">
    <location>
        <begin position="1951"/>
        <end position="1972"/>
    </location>
</feature>
<feature type="region of interest" description="Disordered" evidence="1">
    <location>
        <begin position="26"/>
        <end position="77"/>
    </location>
</feature>
<dbReference type="Pfam" id="PF25381">
    <property type="entry name" value="PH_26"/>
    <property type="match status" value="1"/>
</dbReference>
<feature type="compositionally biased region" description="Basic and acidic residues" evidence="1">
    <location>
        <begin position="1477"/>
        <end position="1489"/>
    </location>
</feature>
<dbReference type="OrthoDB" id="5563754at2759"/>
<gene>
    <name evidence="3" type="primary">Mo05418</name>
    <name evidence="3" type="ORF">E5Q_05418</name>
</gene>
<keyword evidence="4" id="KW-1185">Reference proteome</keyword>
<feature type="compositionally biased region" description="Polar residues" evidence="1">
    <location>
        <begin position="1665"/>
        <end position="1676"/>
    </location>
</feature>
<protein>
    <recommendedName>
        <fullName evidence="2">PH domain-containing protein</fullName>
    </recommendedName>
</protein>
<feature type="region of interest" description="Disordered" evidence="1">
    <location>
        <begin position="1231"/>
        <end position="1254"/>
    </location>
</feature>
<feature type="compositionally biased region" description="Polar residues" evidence="1">
    <location>
        <begin position="884"/>
        <end position="896"/>
    </location>
</feature>
<feature type="compositionally biased region" description="Basic and acidic residues" evidence="1">
    <location>
        <begin position="768"/>
        <end position="778"/>
    </location>
</feature>
<dbReference type="InterPro" id="IPR001849">
    <property type="entry name" value="PH_domain"/>
</dbReference>
<evidence type="ECO:0000313" key="3">
    <source>
        <dbReference type="EMBL" id="GAA98730.1"/>
    </source>
</evidence>
<feature type="region of interest" description="Disordered" evidence="1">
    <location>
        <begin position="760"/>
        <end position="783"/>
    </location>
</feature>
<feature type="compositionally biased region" description="Polar residues" evidence="1">
    <location>
        <begin position="996"/>
        <end position="1018"/>
    </location>
</feature>
<feature type="region of interest" description="Disordered" evidence="1">
    <location>
        <begin position="183"/>
        <end position="240"/>
    </location>
</feature>
<feature type="region of interest" description="Disordered" evidence="1">
    <location>
        <begin position="597"/>
        <end position="745"/>
    </location>
</feature>
<accession>G7E7C0</accession>
<feature type="region of interest" description="Disordered" evidence="1">
    <location>
        <begin position="2173"/>
        <end position="2253"/>
    </location>
</feature>
<dbReference type="STRING" id="764103.G7E7C0"/>
<feature type="region of interest" description="Disordered" evidence="1">
    <location>
        <begin position="1523"/>
        <end position="1649"/>
    </location>
</feature>
<proteinExistence type="predicted"/>
<dbReference type="SUPFAM" id="SSF50729">
    <property type="entry name" value="PH domain-like"/>
    <property type="match status" value="1"/>
</dbReference>
<feature type="compositionally biased region" description="Acidic residues" evidence="1">
    <location>
        <begin position="1842"/>
        <end position="1856"/>
    </location>
</feature>
<reference evidence="3 4" key="1">
    <citation type="journal article" date="2011" name="J. Gen. Appl. Microbiol.">
        <title>Draft genome sequencing of the enigmatic basidiomycete Mixia osmundae.</title>
        <authorList>
            <person name="Nishida H."/>
            <person name="Nagatsuka Y."/>
            <person name="Sugiyama J."/>
        </authorList>
    </citation>
    <scope>NUCLEOTIDE SEQUENCE [LARGE SCALE GENOMIC DNA]</scope>
    <source>
        <strain evidence="4">CBS 9802 / IAM 14324 / JCM 22182 / KY 12970</strain>
    </source>
</reference>
<dbReference type="InParanoid" id="G7E7C0"/>
<feature type="compositionally biased region" description="Basic and acidic residues" evidence="1">
    <location>
        <begin position="291"/>
        <end position="304"/>
    </location>
</feature>
<feature type="compositionally biased region" description="Polar residues" evidence="1">
    <location>
        <begin position="1238"/>
        <end position="1251"/>
    </location>
</feature>
<organism evidence="3 4">
    <name type="scientific">Mixia osmundae (strain CBS 9802 / IAM 14324 / JCM 22182 / KY 12970)</name>
    <dbReference type="NCBI Taxonomy" id="764103"/>
    <lineage>
        <taxon>Eukaryota</taxon>
        <taxon>Fungi</taxon>
        <taxon>Dikarya</taxon>
        <taxon>Basidiomycota</taxon>
        <taxon>Pucciniomycotina</taxon>
        <taxon>Mixiomycetes</taxon>
        <taxon>Mixiales</taxon>
        <taxon>Mixiaceae</taxon>
        <taxon>Mixia</taxon>
    </lineage>
</organism>
<feature type="compositionally biased region" description="Polar residues" evidence="1">
    <location>
        <begin position="1925"/>
        <end position="1939"/>
    </location>
</feature>
<feature type="compositionally biased region" description="Polar residues" evidence="1">
    <location>
        <begin position="2194"/>
        <end position="2222"/>
    </location>
</feature>
<dbReference type="PROSITE" id="PS50003">
    <property type="entry name" value="PH_DOMAIN"/>
    <property type="match status" value="1"/>
</dbReference>
<dbReference type="InterPro" id="IPR011993">
    <property type="entry name" value="PH-like_dom_sf"/>
</dbReference>
<feature type="compositionally biased region" description="Polar residues" evidence="1">
    <location>
        <begin position="907"/>
        <end position="924"/>
    </location>
</feature>
<dbReference type="InterPro" id="IPR058155">
    <property type="entry name" value="Skg3/CAF120-like_PH"/>
</dbReference>
<dbReference type="Proteomes" id="UP000009131">
    <property type="component" value="Unassembled WGS sequence"/>
</dbReference>
<dbReference type="HOGENOM" id="CLU_230655_0_0_1"/>
<feature type="compositionally biased region" description="Low complexity" evidence="1">
    <location>
        <begin position="1767"/>
        <end position="1781"/>
    </location>
</feature>
<dbReference type="Pfam" id="PF00169">
    <property type="entry name" value="PH"/>
    <property type="match status" value="1"/>
</dbReference>
<feature type="region of interest" description="Disordered" evidence="1">
    <location>
        <begin position="259"/>
        <end position="464"/>
    </location>
</feature>
<dbReference type="eggNOG" id="ENOG502QPV9">
    <property type="taxonomic scope" value="Eukaryota"/>
</dbReference>
<feature type="compositionally biased region" description="Low complexity" evidence="1">
    <location>
        <begin position="729"/>
        <end position="744"/>
    </location>
</feature>
<feature type="region of interest" description="Disordered" evidence="1">
    <location>
        <begin position="828"/>
        <end position="1040"/>
    </location>
</feature>
<comment type="caution">
    <text evidence="3">The sequence shown here is derived from an EMBL/GenBank/DDBJ whole genome shotgun (WGS) entry which is preliminary data.</text>
</comment>